<dbReference type="Proteomes" id="UP000887580">
    <property type="component" value="Unplaced"/>
</dbReference>
<dbReference type="WBParaSite" id="PS1159_v2.g13865.t1">
    <property type="protein sequence ID" value="PS1159_v2.g13865.t1"/>
    <property type="gene ID" value="PS1159_v2.g13865"/>
</dbReference>
<protein>
    <submittedName>
        <fullName evidence="2">Uncharacterized protein</fullName>
    </submittedName>
</protein>
<evidence type="ECO:0000313" key="2">
    <source>
        <dbReference type="WBParaSite" id="PS1159_v2.g13865.t1"/>
    </source>
</evidence>
<organism evidence="1 2">
    <name type="scientific">Panagrolaimus sp. PS1159</name>
    <dbReference type="NCBI Taxonomy" id="55785"/>
    <lineage>
        <taxon>Eukaryota</taxon>
        <taxon>Metazoa</taxon>
        <taxon>Ecdysozoa</taxon>
        <taxon>Nematoda</taxon>
        <taxon>Chromadorea</taxon>
        <taxon>Rhabditida</taxon>
        <taxon>Tylenchina</taxon>
        <taxon>Panagrolaimomorpha</taxon>
        <taxon>Panagrolaimoidea</taxon>
        <taxon>Panagrolaimidae</taxon>
        <taxon>Panagrolaimus</taxon>
    </lineage>
</organism>
<proteinExistence type="predicted"/>
<reference evidence="2" key="1">
    <citation type="submission" date="2022-11" db="UniProtKB">
        <authorList>
            <consortium name="WormBaseParasite"/>
        </authorList>
    </citation>
    <scope>IDENTIFICATION</scope>
</reference>
<sequence length="141" mass="15736">MSSSGSDISIPGTSAESAQVSPTSSTQSSPQRSPSSSPVPRINKNHGFLKHIIQNQIERDEYEKAITQSRAERDQQYQKNRVAEKVSQNRYIPPHLRNLATPPSPPSQFSPQASFDNSSKNDPYGEFRARARRSLQREGLL</sequence>
<accession>A0AC35F4Y4</accession>
<evidence type="ECO:0000313" key="1">
    <source>
        <dbReference type="Proteomes" id="UP000887580"/>
    </source>
</evidence>
<name>A0AC35F4Y4_9BILA</name>